<dbReference type="SUPFAM" id="SSF49785">
    <property type="entry name" value="Galactose-binding domain-like"/>
    <property type="match status" value="1"/>
</dbReference>
<keyword evidence="1 3" id="KW-0732">Signal</keyword>
<protein>
    <submittedName>
        <fullName evidence="5">Carbohydrate binding module (Family 6)</fullName>
    </submittedName>
</protein>
<name>A0A1M5ZSF6_9VIBR</name>
<dbReference type="CDD" id="cd04080">
    <property type="entry name" value="CBM6_cellulase-like"/>
    <property type="match status" value="1"/>
</dbReference>
<evidence type="ECO:0000256" key="2">
    <source>
        <dbReference type="ARBA" id="ARBA00023239"/>
    </source>
</evidence>
<keyword evidence="2" id="KW-0456">Lyase</keyword>
<dbReference type="EMBL" id="FQXZ01000035">
    <property type="protein sequence ID" value="SHI26853.1"/>
    <property type="molecule type" value="Genomic_DNA"/>
</dbReference>
<accession>A0A1M5ZSF6</accession>
<evidence type="ECO:0000256" key="3">
    <source>
        <dbReference type="SAM" id="SignalP"/>
    </source>
</evidence>
<dbReference type="RefSeq" id="WP_084193407.1">
    <property type="nucleotide sequence ID" value="NZ_FQXZ01000035.1"/>
</dbReference>
<dbReference type="Pfam" id="PF03422">
    <property type="entry name" value="CBM_6"/>
    <property type="match status" value="1"/>
</dbReference>
<dbReference type="STRING" id="1216006.VA7868_03113"/>
<evidence type="ECO:0000313" key="6">
    <source>
        <dbReference type="Proteomes" id="UP000184608"/>
    </source>
</evidence>
<proteinExistence type="predicted"/>
<evidence type="ECO:0000256" key="1">
    <source>
        <dbReference type="ARBA" id="ARBA00022729"/>
    </source>
</evidence>
<dbReference type="Gene3D" id="1.50.10.100">
    <property type="entry name" value="Chondroitin AC/alginate lyase"/>
    <property type="match status" value="1"/>
</dbReference>
<dbReference type="GO" id="GO:0030246">
    <property type="term" value="F:carbohydrate binding"/>
    <property type="evidence" value="ECO:0007669"/>
    <property type="project" value="InterPro"/>
</dbReference>
<keyword evidence="6" id="KW-1185">Reference proteome</keyword>
<dbReference type="InterPro" id="IPR008397">
    <property type="entry name" value="Alginate_lyase_dom"/>
</dbReference>
<organism evidence="5 6">
    <name type="scientific">Vibrio aerogenes CECT 7868</name>
    <dbReference type="NCBI Taxonomy" id="1216006"/>
    <lineage>
        <taxon>Bacteria</taxon>
        <taxon>Pseudomonadati</taxon>
        <taxon>Pseudomonadota</taxon>
        <taxon>Gammaproteobacteria</taxon>
        <taxon>Vibrionales</taxon>
        <taxon>Vibrionaceae</taxon>
        <taxon>Vibrio</taxon>
    </lineage>
</organism>
<feature type="domain" description="CBM6" evidence="4">
    <location>
        <begin position="500"/>
        <end position="643"/>
    </location>
</feature>
<dbReference type="AlphaFoldDB" id="A0A1M5ZSF6"/>
<dbReference type="InterPro" id="IPR008979">
    <property type="entry name" value="Galactose-bd-like_sf"/>
</dbReference>
<dbReference type="InterPro" id="IPR006584">
    <property type="entry name" value="Cellulose-bd_IV"/>
</dbReference>
<dbReference type="SMART" id="SM00606">
    <property type="entry name" value="CBD_IV"/>
    <property type="match status" value="1"/>
</dbReference>
<gene>
    <name evidence="5" type="ORF">VA7868_03113</name>
</gene>
<dbReference type="Proteomes" id="UP000184608">
    <property type="component" value="Unassembled WGS sequence"/>
</dbReference>
<evidence type="ECO:0000313" key="5">
    <source>
        <dbReference type="EMBL" id="SHI26853.1"/>
    </source>
</evidence>
<dbReference type="SUPFAM" id="SSF48230">
    <property type="entry name" value="Chondroitin AC/alginate lyase"/>
    <property type="match status" value="1"/>
</dbReference>
<dbReference type="Gene3D" id="2.60.120.260">
    <property type="entry name" value="Galactose-binding domain-like"/>
    <property type="match status" value="1"/>
</dbReference>
<feature type="chain" id="PRO_5009915509" evidence="3">
    <location>
        <begin position="22"/>
        <end position="643"/>
    </location>
</feature>
<dbReference type="Pfam" id="PF05426">
    <property type="entry name" value="Alginate_lyase"/>
    <property type="match status" value="1"/>
</dbReference>
<sequence length="643" mass="72434">MKLVSQVLIPLVCSSLLPAQAQNVSQSLKEGFVHPGLSHKLSDLERMKYMVKQKKEPWISSFTRLNNVNSFGRCDYKVRGSQSITTLDATNRNNYDKFKYDGMAAYHNALLWAITGETCHAEKAVEIFNSWSHLTGLKSGGTRSLDAGRVIWKMLEGAEIIKATYSGWKPADIQAFSDMLVYPGYSTTTVPEKAIKQQQVTFYWNMYNGDPGRHGNQGLFGFRGIMAMGIFLDNHTMYQRALRYLKGESHPDDDLPYQAGPFKVSDKPDKTTEFFDEYKIRTPDSAADDYGFNEQISHYIWPNGQGQESSRDQGHALLGVSILVTMAEMAWNQGDDLYGFLNHRILSGLEYFYKYNLSYVHKYDDQPIPWEPTAQNGEFLQKKDRSGRWYSKEINPYFENSTAKTSRGTMVYAEKAPIGEMALGHYRDRLGLDQDKYLWTERAWQLSIDKTGYYERAGTQVDHPGWGGLTERRAPMSPGDPVQLNQQNNQLVYQTHLIPGTIEAEDFDQFATGGEGHTYHDSDPQNHGGAYRPDEGVDLYQVQGRTYVGQVNAGEWLGYTVEVTSAGTYTINLTYQGLASGSKIKIMLGKQDLTGQVSLPATHGKWSTLTLVTGVKLPAGMANLRIYFSGKDQAIRPDAISFK</sequence>
<dbReference type="InterPro" id="IPR005084">
    <property type="entry name" value="CBM6"/>
</dbReference>
<dbReference type="OrthoDB" id="222550at2"/>
<feature type="signal peptide" evidence="3">
    <location>
        <begin position="1"/>
        <end position="21"/>
    </location>
</feature>
<dbReference type="GO" id="GO:0016829">
    <property type="term" value="F:lyase activity"/>
    <property type="evidence" value="ECO:0007669"/>
    <property type="project" value="UniProtKB-KW"/>
</dbReference>
<dbReference type="GO" id="GO:0042597">
    <property type="term" value="C:periplasmic space"/>
    <property type="evidence" value="ECO:0007669"/>
    <property type="project" value="InterPro"/>
</dbReference>
<evidence type="ECO:0000259" key="4">
    <source>
        <dbReference type="PROSITE" id="PS51175"/>
    </source>
</evidence>
<dbReference type="PROSITE" id="PS51175">
    <property type="entry name" value="CBM6"/>
    <property type="match status" value="1"/>
</dbReference>
<reference evidence="5 6" key="1">
    <citation type="submission" date="2016-11" db="EMBL/GenBank/DDBJ databases">
        <authorList>
            <person name="Jaros S."/>
            <person name="Januszkiewicz K."/>
            <person name="Wedrychowicz H."/>
        </authorList>
    </citation>
    <scope>NUCLEOTIDE SEQUENCE [LARGE SCALE GENOMIC DNA]</scope>
    <source>
        <strain evidence="5 6">CECT 7868</strain>
    </source>
</reference>
<dbReference type="InterPro" id="IPR008929">
    <property type="entry name" value="Chondroitin_lyas"/>
</dbReference>